<name>A0ABU6GQK8_9BACL</name>
<keyword evidence="4" id="KW-1185">Reference proteome</keyword>
<organism evidence="3 4">
    <name type="scientific">Paenibacillus dokdonensis</name>
    <dbReference type="NCBI Taxonomy" id="2567944"/>
    <lineage>
        <taxon>Bacteria</taxon>
        <taxon>Bacillati</taxon>
        <taxon>Bacillota</taxon>
        <taxon>Bacilli</taxon>
        <taxon>Bacillales</taxon>
        <taxon>Paenibacillaceae</taxon>
        <taxon>Paenibacillus</taxon>
    </lineage>
</organism>
<proteinExistence type="predicted"/>
<gene>
    <name evidence="3" type="ORF">P4H66_19615</name>
</gene>
<protein>
    <submittedName>
        <fullName evidence="3">Replication protein</fullName>
    </submittedName>
</protein>
<feature type="region of interest" description="Disordered" evidence="1">
    <location>
        <begin position="188"/>
        <end position="207"/>
    </location>
</feature>
<dbReference type="EMBL" id="JARLKZ010000015">
    <property type="protein sequence ID" value="MEC0242015.1"/>
    <property type="molecule type" value="Genomic_DNA"/>
</dbReference>
<dbReference type="Pfam" id="PF04492">
    <property type="entry name" value="Phage_rep_O"/>
    <property type="match status" value="1"/>
</dbReference>
<dbReference type="Proteomes" id="UP001344632">
    <property type="component" value="Unassembled WGS sequence"/>
</dbReference>
<dbReference type="InterPro" id="IPR036388">
    <property type="entry name" value="WH-like_DNA-bd_sf"/>
</dbReference>
<evidence type="ECO:0000313" key="4">
    <source>
        <dbReference type="Proteomes" id="UP001344632"/>
    </source>
</evidence>
<feature type="domain" description="Bacteriophage lambda Replication protein O N-terminal" evidence="2">
    <location>
        <begin position="5"/>
        <end position="97"/>
    </location>
</feature>
<evidence type="ECO:0000259" key="2">
    <source>
        <dbReference type="Pfam" id="PF04492"/>
    </source>
</evidence>
<dbReference type="RefSeq" id="WP_326089758.1">
    <property type="nucleotide sequence ID" value="NZ_JARLKZ010000015.1"/>
</dbReference>
<accession>A0ABU6GQK8</accession>
<dbReference type="Gene3D" id="1.10.10.10">
    <property type="entry name" value="Winged helix-like DNA-binding domain superfamily/Winged helix DNA-binding domain"/>
    <property type="match status" value="1"/>
</dbReference>
<comment type="caution">
    <text evidence="3">The sequence shown here is derived from an EMBL/GenBank/DDBJ whole genome shotgun (WGS) entry which is preliminary data.</text>
</comment>
<dbReference type="InterPro" id="IPR006497">
    <property type="entry name" value="Phage_lambda_VrpO_N"/>
</dbReference>
<reference evidence="3 4" key="1">
    <citation type="submission" date="2023-03" db="EMBL/GenBank/DDBJ databases">
        <title>Bacillus Genome Sequencing.</title>
        <authorList>
            <person name="Dunlap C."/>
        </authorList>
    </citation>
    <scope>NUCLEOTIDE SEQUENCE [LARGE SCALE GENOMIC DNA]</scope>
    <source>
        <strain evidence="3 4">BD-525</strain>
    </source>
</reference>
<sequence>MVSPQLKNGFIGIANEIWDEIISRKFTERQQKILKLIIRLSYGCQKKKANIPLLTHFELCGVRIQDAKKEITYLKQCKVIEWDEKQSYALNKNYDQWRVSLVKEWDEAKFKELISLNLSEIKLTKSVSSEVSEEMGSYEKCKSGVTKSVSGELRKVELSKPESPCDTKDEGSPKDSIKDNIKDIKDSSCLEDDGESSGIEPQNQSDIQDATLAGTGADSDRTVSDLDYRNQIADKYLRRKGKGLDITSNDESVIDEFIKDKIPLNVALSGIDKAFDSFKQKHKKDEIHTLSYCSPVVYSLFAQQPTSEDPALLDAVPEEETMMDSSDEEYQRLLSQLRSKRGDEAV</sequence>
<evidence type="ECO:0000313" key="3">
    <source>
        <dbReference type="EMBL" id="MEC0242015.1"/>
    </source>
</evidence>
<feature type="region of interest" description="Disordered" evidence="1">
    <location>
        <begin position="152"/>
        <end position="183"/>
    </location>
</feature>
<evidence type="ECO:0000256" key="1">
    <source>
        <dbReference type="SAM" id="MobiDB-lite"/>
    </source>
</evidence>